<dbReference type="PANTHER" id="PTHR42925">
    <property type="entry name" value="MULTIDRUG AND TOXIN EFFLUX PROTEIN MATE FAMILY"/>
    <property type="match status" value="1"/>
</dbReference>
<proteinExistence type="inferred from homology"/>
<feature type="transmembrane region" description="Helical" evidence="8">
    <location>
        <begin position="133"/>
        <end position="155"/>
    </location>
</feature>
<dbReference type="Proteomes" id="UP000681414">
    <property type="component" value="Unassembled WGS sequence"/>
</dbReference>
<protein>
    <submittedName>
        <fullName evidence="9">MATE family efflux transporter</fullName>
    </submittedName>
</protein>
<evidence type="ECO:0000256" key="1">
    <source>
        <dbReference type="ARBA" id="ARBA00004651"/>
    </source>
</evidence>
<evidence type="ECO:0000256" key="7">
    <source>
        <dbReference type="ARBA" id="ARBA00023136"/>
    </source>
</evidence>
<evidence type="ECO:0000313" key="10">
    <source>
        <dbReference type="Proteomes" id="UP000681414"/>
    </source>
</evidence>
<keyword evidence="7 8" id="KW-0472">Membrane</keyword>
<dbReference type="InterPro" id="IPR047135">
    <property type="entry name" value="YsiQ"/>
</dbReference>
<dbReference type="PANTHER" id="PTHR42925:SF2">
    <property type="entry name" value="NA+ DRIVEN MULTIDRUG EFFLUX PUMP"/>
    <property type="match status" value="1"/>
</dbReference>
<keyword evidence="6 8" id="KW-1133">Transmembrane helix</keyword>
<feature type="transmembrane region" description="Helical" evidence="8">
    <location>
        <begin position="252"/>
        <end position="275"/>
    </location>
</feature>
<evidence type="ECO:0000256" key="6">
    <source>
        <dbReference type="ARBA" id="ARBA00022989"/>
    </source>
</evidence>
<keyword evidence="5 8" id="KW-0812">Transmembrane</keyword>
<dbReference type="AlphaFoldDB" id="A0A942YFA3"/>
<feature type="transmembrane region" description="Helical" evidence="8">
    <location>
        <begin position="355"/>
        <end position="375"/>
    </location>
</feature>
<comment type="similarity">
    <text evidence="2">Belongs to the multi antimicrobial extrusion (MATE) (TC 2.A.66.1) family.</text>
</comment>
<dbReference type="InterPro" id="IPR002528">
    <property type="entry name" value="MATE_fam"/>
</dbReference>
<dbReference type="RefSeq" id="WP_213123479.1">
    <property type="nucleotide sequence ID" value="NZ_JAGYPG010000001.1"/>
</dbReference>
<feature type="transmembrane region" description="Helical" evidence="8">
    <location>
        <begin position="93"/>
        <end position="113"/>
    </location>
</feature>
<evidence type="ECO:0000256" key="3">
    <source>
        <dbReference type="ARBA" id="ARBA00022448"/>
    </source>
</evidence>
<feature type="transmembrane region" description="Helical" evidence="8">
    <location>
        <begin position="162"/>
        <end position="183"/>
    </location>
</feature>
<feature type="transmembrane region" description="Helical" evidence="8">
    <location>
        <begin position="45"/>
        <end position="72"/>
    </location>
</feature>
<feature type="transmembrane region" description="Helical" evidence="8">
    <location>
        <begin position="396"/>
        <end position="422"/>
    </location>
</feature>
<feature type="transmembrane region" description="Helical" evidence="8">
    <location>
        <begin position="281"/>
        <end position="301"/>
    </location>
</feature>
<dbReference type="PIRSF" id="PIRSF006603">
    <property type="entry name" value="DinF"/>
    <property type="match status" value="1"/>
</dbReference>
<sequence>MSLFVREKSFYKTFFTLTVIIGLQNIITFGINLSDNLMIGGYSEYALSGVALANQIQFVLQMLVMGVGEGMVIMASRYWGAKNIVSIKKISSIGMRISILVGLIMWAIIFFFPEAVLSLFTKDANVISEGTKFLKIICFSYIFFSITSILIAILRSVETVKIGFILSISTLIINVCLNYILIYGHFGFPSLGVQGSAIATLTSRIIELMIIIIYVKRFDQKIYLKLRDFIHVELDLFKQYINLGSPIIMSNFIWGLAMAVQTAILGHMGAAAIAANSIATTVFGIVAVAVFASASATTVLIGKTIGEGNVNKIKSYAKTLQILYVIIGFFTGVLLFLTKGLVLDFYTISEEARSLALQFMTILSISVIGTAYQMPALTGIVRSGGDTKFVLINDTIFMWMIVLPASALCAFVFNLSPLITFICLKSDQILKCFVAIVKVNRFRWIRTFDSKENEIDEKILKAN</sequence>
<dbReference type="GO" id="GO:0005886">
    <property type="term" value="C:plasma membrane"/>
    <property type="evidence" value="ECO:0007669"/>
    <property type="project" value="UniProtKB-SubCell"/>
</dbReference>
<dbReference type="Pfam" id="PF01554">
    <property type="entry name" value="MatE"/>
    <property type="match status" value="2"/>
</dbReference>
<dbReference type="GO" id="GO:0042910">
    <property type="term" value="F:xenobiotic transmembrane transporter activity"/>
    <property type="evidence" value="ECO:0007669"/>
    <property type="project" value="InterPro"/>
</dbReference>
<gene>
    <name evidence="9" type="ORF">KHA97_04220</name>
</gene>
<feature type="transmembrane region" description="Helical" evidence="8">
    <location>
        <begin position="322"/>
        <end position="343"/>
    </location>
</feature>
<dbReference type="GO" id="GO:0015297">
    <property type="term" value="F:antiporter activity"/>
    <property type="evidence" value="ECO:0007669"/>
    <property type="project" value="InterPro"/>
</dbReference>
<comment type="caution">
    <text evidence="9">The sequence shown here is derived from an EMBL/GenBank/DDBJ whole genome shotgun (WGS) entry which is preliminary data.</text>
</comment>
<evidence type="ECO:0000313" key="9">
    <source>
        <dbReference type="EMBL" id="MBS4194282.1"/>
    </source>
</evidence>
<dbReference type="InterPro" id="IPR048279">
    <property type="entry name" value="MdtK-like"/>
</dbReference>
<name>A0A942YFA3_9BACI</name>
<accession>A0A942YFA3</accession>
<evidence type="ECO:0000256" key="5">
    <source>
        <dbReference type="ARBA" id="ARBA00022692"/>
    </source>
</evidence>
<evidence type="ECO:0000256" key="2">
    <source>
        <dbReference type="ARBA" id="ARBA00010199"/>
    </source>
</evidence>
<feature type="transmembrane region" description="Helical" evidence="8">
    <location>
        <begin position="12"/>
        <end position="33"/>
    </location>
</feature>
<organism evidence="9 10">
    <name type="scientific">Lederbergia citri</name>
    <dbReference type="NCBI Taxonomy" id="2833580"/>
    <lineage>
        <taxon>Bacteria</taxon>
        <taxon>Bacillati</taxon>
        <taxon>Bacillota</taxon>
        <taxon>Bacilli</taxon>
        <taxon>Bacillales</taxon>
        <taxon>Bacillaceae</taxon>
        <taxon>Lederbergia</taxon>
    </lineage>
</organism>
<comment type="subcellular location">
    <subcellularLocation>
        <location evidence="1">Cell membrane</location>
        <topology evidence="1">Multi-pass membrane protein</topology>
    </subcellularLocation>
</comment>
<keyword evidence="3" id="KW-0813">Transport</keyword>
<evidence type="ECO:0000256" key="4">
    <source>
        <dbReference type="ARBA" id="ARBA00022475"/>
    </source>
</evidence>
<reference evidence="9 10" key="1">
    <citation type="submission" date="2021-05" db="EMBL/GenBank/DDBJ databases">
        <title>Novel Bacillus species.</title>
        <authorList>
            <person name="Liu G."/>
        </authorList>
    </citation>
    <scope>NUCLEOTIDE SEQUENCE [LARGE SCALE GENOMIC DNA]</scope>
    <source>
        <strain evidence="10">FJAT-49780</strain>
    </source>
</reference>
<keyword evidence="4" id="KW-1003">Cell membrane</keyword>
<feature type="transmembrane region" description="Helical" evidence="8">
    <location>
        <begin position="195"/>
        <end position="215"/>
    </location>
</feature>
<dbReference type="NCBIfam" id="TIGR00797">
    <property type="entry name" value="matE"/>
    <property type="match status" value="1"/>
</dbReference>
<evidence type="ECO:0000256" key="8">
    <source>
        <dbReference type="SAM" id="Phobius"/>
    </source>
</evidence>
<dbReference type="EMBL" id="JAGYPG010000001">
    <property type="protein sequence ID" value="MBS4194282.1"/>
    <property type="molecule type" value="Genomic_DNA"/>
</dbReference>
<keyword evidence="10" id="KW-1185">Reference proteome</keyword>